<reference evidence="1 2" key="1">
    <citation type="submission" date="2014-04" db="EMBL/GenBank/DDBJ databases">
        <title>Evolutionary Origins and Diversification of the Mycorrhizal Mutualists.</title>
        <authorList>
            <consortium name="DOE Joint Genome Institute"/>
            <consortium name="Mycorrhizal Genomics Consortium"/>
            <person name="Kohler A."/>
            <person name="Kuo A."/>
            <person name="Nagy L.G."/>
            <person name="Floudas D."/>
            <person name="Copeland A."/>
            <person name="Barry K.W."/>
            <person name="Cichocki N."/>
            <person name="Veneault-Fourrey C."/>
            <person name="LaButti K."/>
            <person name="Lindquist E.A."/>
            <person name="Lipzen A."/>
            <person name="Lundell T."/>
            <person name="Morin E."/>
            <person name="Murat C."/>
            <person name="Riley R."/>
            <person name="Ohm R."/>
            <person name="Sun H."/>
            <person name="Tunlid A."/>
            <person name="Henrissat B."/>
            <person name="Grigoriev I.V."/>
            <person name="Hibbett D.S."/>
            <person name="Martin F."/>
        </authorList>
    </citation>
    <scope>NUCLEOTIDE SEQUENCE [LARGE SCALE GENOMIC DNA]</scope>
    <source>
        <strain evidence="1 2">Koide BX008</strain>
    </source>
</reference>
<dbReference type="AlphaFoldDB" id="A0A0C2VZ50"/>
<name>A0A0C2VZ50_AMAMK</name>
<organism evidence="1 2">
    <name type="scientific">Amanita muscaria (strain Koide BX008)</name>
    <dbReference type="NCBI Taxonomy" id="946122"/>
    <lineage>
        <taxon>Eukaryota</taxon>
        <taxon>Fungi</taxon>
        <taxon>Dikarya</taxon>
        <taxon>Basidiomycota</taxon>
        <taxon>Agaricomycotina</taxon>
        <taxon>Agaricomycetes</taxon>
        <taxon>Agaricomycetidae</taxon>
        <taxon>Agaricales</taxon>
        <taxon>Pluteineae</taxon>
        <taxon>Amanitaceae</taxon>
        <taxon>Amanita</taxon>
    </lineage>
</organism>
<evidence type="ECO:0000313" key="1">
    <source>
        <dbReference type="EMBL" id="KIL54107.1"/>
    </source>
</evidence>
<proteinExistence type="predicted"/>
<keyword evidence="2" id="KW-1185">Reference proteome</keyword>
<accession>A0A0C2VZ50</accession>
<dbReference type="HOGENOM" id="CLU_2526991_0_0_1"/>
<evidence type="ECO:0000313" key="2">
    <source>
        <dbReference type="Proteomes" id="UP000054549"/>
    </source>
</evidence>
<dbReference type="Proteomes" id="UP000054549">
    <property type="component" value="Unassembled WGS sequence"/>
</dbReference>
<gene>
    <name evidence="1" type="ORF">M378DRAFT_905998</name>
</gene>
<sequence length="84" mass="9565">MGHFCPNKIFDFVKICPNFVPRSAPSTSKFVRTLEPSYRGRNQCTYRVQWPIFAGTTFPTTPICQHPKPKPITIVAHSPSPFSR</sequence>
<dbReference type="InParanoid" id="A0A0C2VZ50"/>
<dbReference type="EMBL" id="KN818937">
    <property type="protein sequence ID" value="KIL54107.1"/>
    <property type="molecule type" value="Genomic_DNA"/>
</dbReference>
<protein>
    <submittedName>
        <fullName evidence="1">Uncharacterized protein</fullName>
    </submittedName>
</protein>